<evidence type="ECO:0000313" key="3">
    <source>
        <dbReference type="EMBL" id="XAU14810.1"/>
    </source>
</evidence>
<dbReference type="InterPro" id="IPR003583">
    <property type="entry name" value="Hlx-hairpin-Hlx_DNA-bd_motif"/>
</dbReference>
<name>A0ABZ3H8E9_9BACT</name>
<dbReference type="SUPFAM" id="SSF47781">
    <property type="entry name" value="RuvA domain 2-like"/>
    <property type="match status" value="1"/>
</dbReference>
<evidence type="ECO:0000259" key="2">
    <source>
        <dbReference type="SMART" id="SM00278"/>
    </source>
</evidence>
<dbReference type="RefSeq" id="WP_345969890.1">
    <property type="nucleotide sequence ID" value="NZ_CP147920.1"/>
</dbReference>
<dbReference type="PANTHER" id="PTHR21180">
    <property type="entry name" value="ENDONUCLEASE/EXONUCLEASE/PHOSPHATASE FAMILY DOMAIN-CONTAINING PROTEIN 1"/>
    <property type="match status" value="1"/>
</dbReference>
<feature type="chain" id="PRO_5047275463" evidence="1">
    <location>
        <begin position="23"/>
        <end position="83"/>
    </location>
</feature>
<dbReference type="Pfam" id="PF12836">
    <property type="entry name" value="HHH_3"/>
    <property type="match status" value="1"/>
</dbReference>
<keyword evidence="4" id="KW-1185">Reference proteome</keyword>
<protein>
    <submittedName>
        <fullName evidence="3">Helix-hairpin-helix domain-containing protein</fullName>
    </submittedName>
</protein>
<dbReference type="Gene3D" id="1.10.150.320">
    <property type="entry name" value="Photosystem II 12 kDa extrinsic protein"/>
    <property type="match status" value="1"/>
</dbReference>
<feature type="domain" description="Helix-hairpin-helix DNA-binding motif class 1" evidence="2">
    <location>
        <begin position="61"/>
        <end position="80"/>
    </location>
</feature>
<evidence type="ECO:0000256" key="1">
    <source>
        <dbReference type="SAM" id="SignalP"/>
    </source>
</evidence>
<dbReference type="SMART" id="SM00278">
    <property type="entry name" value="HhH1"/>
    <property type="match status" value="2"/>
</dbReference>
<dbReference type="PANTHER" id="PTHR21180:SF32">
    <property type="entry name" value="ENDONUCLEASE_EXONUCLEASE_PHOSPHATASE FAMILY DOMAIN-CONTAINING PROTEIN 1"/>
    <property type="match status" value="1"/>
</dbReference>
<proteinExistence type="predicted"/>
<evidence type="ECO:0000313" key="4">
    <source>
        <dbReference type="Proteomes" id="UP001447842"/>
    </source>
</evidence>
<sequence>MGFVKKTAAVLAALVISIPLFAGVNLNTATAEELSSLKGIGPATAAKIIEYRKEHRFNSIEDIMNVKGVGEKTFLKLKDELEV</sequence>
<dbReference type="NCBIfam" id="TIGR00426">
    <property type="entry name" value="competence protein ComEA helix-hairpin-helix repeat region"/>
    <property type="match status" value="1"/>
</dbReference>
<organism evidence="3 4">
    <name type="scientific">Sulfurimonas diazotrophicus</name>
    <dbReference type="NCBI Taxonomy" id="3131939"/>
    <lineage>
        <taxon>Bacteria</taxon>
        <taxon>Pseudomonadati</taxon>
        <taxon>Campylobacterota</taxon>
        <taxon>Epsilonproteobacteria</taxon>
        <taxon>Campylobacterales</taxon>
        <taxon>Sulfurimonadaceae</taxon>
        <taxon>Sulfurimonas</taxon>
    </lineage>
</organism>
<feature type="signal peptide" evidence="1">
    <location>
        <begin position="1"/>
        <end position="22"/>
    </location>
</feature>
<dbReference type="EMBL" id="CP147920">
    <property type="protein sequence ID" value="XAU14810.1"/>
    <property type="molecule type" value="Genomic_DNA"/>
</dbReference>
<keyword evidence="1" id="KW-0732">Signal</keyword>
<dbReference type="InterPro" id="IPR051675">
    <property type="entry name" value="Endo/Exo/Phosphatase_dom_1"/>
</dbReference>
<feature type="domain" description="Helix-hairpin-helix DNA-binding motif class 1" evidence="2">
    <location>
        <begin position="32"/>
        <end position="51"/>
    </location>
</feature>
<accession>A0ABZ3H8E9</accession>
<gene>
    <name evidence="3" type="ORF">WCY31_11270</name>
</gene>
<dbReference type="InterPro" id="IPR010994">
    <property type="entry name" value="RuvA_2-like"/>
</dbReference>
<dbReference type="Proteomes" id="UP001447842">
    <property type="component" value="Chromosome"/>
</dbReference>
<dbReference type="InterPro" id="IPR004509">
    <property type="entry name" value="Competence_ComEA_HhH"/>
</dbReference>
<reference evidence="3 4" key="1">
    <citation type="submission" date="2024-03" db="EMBL/GenBank/DDBJ databases">
        <title>Sulfurimonas sp. HSL3-1.</title>
        <authorList>
            <person name="Wang S."/>
        </authorList>
    </citation>
    <scope>NUCLEOTIDE SEQUENCE [LARGE SCALE GENOMIC DNA]</scope>
    <source>
        <strain evidence="3 4">HSL3-1</strain>
    </source>
</reference>